<evidence type="ECO:0000313" key="4">
    <source>
        <dbReference type="EMBL" id="SFV40916.1"/>
    </source>
</evidence>
<geneLocation type="plasmid" evidence="7">
    <name>pLAC2</name>
</geneLocation>
<evidence type="ECO:0000259" key="1">
    <source>
        <dbReference type="Pfam" id="PF13612"/>
    </source>
</evidence>
<dbReference type="EMBL" id="LT630287">
    <property type="protein sequence ID" value="SFV39979.1"/>
    <property type="molecule type" value="Genomic_DNA"/>
</dbReference>
<dbReference type="KEGG" id="laca:LAC1533_1829"/>
<sequence>MLDHLKFKQKRHNLQVNLAQLKVLCAELYQKYCPRYISQRRNTTNSRVSDVQILALLCLQVITQMHSQRKFFAWAQTFIPHQLNIERSRFNRRAQRLLPVVMAMRQGLTRDYAQTGQFAIIDSLPNPLCQKVRNKRAKVFRGIADLGYNATKDMYFYGFKTHFETSLSGYILNYTVTEASKHDTQAASTLIAGCPCPFVLADVGYVGQPLQEDFGELGYELWTPYRSNMKGAKQHNVPALKDLRRTIESRFSILVEDYGIEKNLTRSVVGFWLKIELTVFIYNLGFFDFTENRIITN</sequence>
<dbReference type="GeneID" id="95350378"/>
<reference evidence="7" key="3">
    <citation type="submission" date="2018-03" db="EMBL/GenBank/DDBJ databases">
        <authorList>
            <person name="Keele B.F."/>
        </authorList>
    </citation>
    <scope>NUCLEOTIDE SEQUENCE</scope>
    <source>
        <strain evidence="7">ACA-DC 1533</strain>
        <plasmid evidence="7">pLAC2</plasmid>
    </source>
</reference>
<dbReference type="KEGG" id="laca:LAC1533_0559"/>
<evidence type="ECO:0000313" key="8">
    <source>
        <dbReference type="Proteomes" id="UP000190935"/>
    </source>
</evidence>
<dbReference type="NCBIfam" id="NF033520">
    <property type="entry name" value="transpos_IS982"/>
    <property type="match status" value="1"/>
</dbReference>
<feature type="domain" description="Transposase DDE" evidence="1">
    <location>
        <begin position="115"/>
        <end position="262"/>
    </location>
</feature>
<dbReference type="KEGG" id="laca:LAC1533_1496"/>
<dbReference type="AlphaFoldDB" id="A0A1K1KPY2"/>
<dbReference type="RefSeq" id="WP_079578748.1">
    <property type="nucleotide sequence ID" value="NZ_CP173417.1"/>
</dbReference>
<keyword evidence="7" id="KW-0614">Plasmid</keyword>
<evidence type="ECO:0000313" key="7">
    <source>
        <dbReference type="EMBL" id="SPO49425.1"/>
    </source>
</evidence>
<dbReference type="EMBL" id="LT630287">
    <property type="protein sequence ID" value="SFV41718.1"/>
    <property type="molecule type" value="Genomic_DNA"/>
</dbReference>
<evidence type="ECO:0000313" key="2">
    <source>
        <dbReference type="EMBL" id="SFV39979.1"/>
    </source>
</evidence>
<dbReference type="EMBL" id="LT630287">
    <property type="protein sequence ID" value="SFV40916.1"/>
    <property type="molecule type" value="Genomic_DNA"/>
</dbReference>
<proteinExistence type="predicted"/>
<dbReference type="KEGG" id="laca:LAC1533_1361"/>
<dbReference type="EMBL" id="LT996085">
    <property type="protein sequence ID" value="SPO49425.1"/>
    <property type="molecule type" value="Genomic_DNA"/>
</dbReference>
<dbReference type="InterPro" id="IPR025668">
    <property type="entry name" value="Tnp_DDE_dom"/>
</dbReference>
<protein>
    <submittedName>
        <fullName evidence="7">Transposase</fullName>
    </submittedName>
</protein>
<accession>A0A1K1KPY2</accession>
<dbReference type="Proteomes" id="UP000190935">
    <property type="component" value="Chromosome I"/>
</dbReference>
<dbReference type="KEGG" id="laca:LAC1533_2292"/>
<dbReference type="EMBL" id="LT630287">
    <property type="protein sequence ID" value="SFV41252.1"/>
    <property type="molecule type" value="Genomic_DNA"/>
</dbReference>
<name>A0A1K1KPY2_9LACO</name>
<evidence type="ECO:0000313" key="6">
    <source>
        <dbReference type="EMBL" id="SFV41718.1"/>
    </source>
</evidence>
<organism evidence="4 8">
    <name type="scientific">Ligilactobacillus acidipiscis</name>
    <dbReference type="NCBI Taxonomy" id="89059"/>
    <lineage>
        <taxon>Bacteria</taxon>
        <taxon>Bacillati</taxon>
        <taxon>Bacillota</taxon>
        <taxon>Bacilli</taxon>
        <taxon>Lactobacillales</taxon>
        <taxon>Lactobacillaceae</taxon>
        <taxon>Ligilactobacillus</taxon>
    </lineage>
</organism>
<gene>
    <name evidence="2" type="ORF">LAC1533_0559</name>
    <name evidence="3" type="ORF">LAC1533_1361</name>
    <name evidence="4" type="ORF">LAC1533_1496</name>
    <name evidence="5" type="ORF">LAC1533_1829</name>
    <name evidence="6" type="ORF">LAC1533_2292</name>
    <name evidence="7" type="ORF">PLAC02_P19</name>
</gene>
<dbReference type="EMBL" id="LT630287">
    <property type="protein sequence ID" value="SFV40781.1"/>
    <property type="molecule type" value="Genomic_DNA"/>
</dbReference>
<reference evidence="8" key="1">
    <citation type="submission" date="2016-11" db="EMBL/GenBank/DDBJ databases">
        <authorList>
            <person name="Papadimitriou K."/>
        </authorList>
    </citation>
    <scope>NUCLEOTIDE SEQUENCE [LARGE SCALE GENOMIC DNA]</scope>
    <source>
        <strain evidence="8">ACA-DC 1533</strain>
    </source>
</reference>
<dbReference type="Pfam" id="PF13612">
    <property type="entry name" value="DDE_Tnp_1_3"/>
    <property type="match status" value="1"/>
</dbReference>
<reference evidence="4" key="2">
    <citation type="submission" date="2016-11" db="EMBL/GenBank/DDBJ databases">
        <authorList>
            <person name="Jaros S."/>
            <person name="Januszkiewicz K."/>
            <person name="Wedrychowicz H."/>
        </authorList>
    </citation>
    <scope>NUCLEOTIDE SEQUENCE [LARGE SCALE GENOMIC DNA]</scope>
    <source>
        <strain evidence="4">ACA-DC 1533</strain>
    </source>
</reference>
<evidence type="ECO:0000313" key="3">
    <source>
        <dbReference type="EMBL" id="SFV40781.1"/>
    </source>
</evidence>
<evidence type="ECO:0000313" key="5">
    <source>
        <dbReference type="EMBL" id="SFV41252.1"/>
    </source>
</evidence>